<evidence type="ECO:0000313" key="3">
    <source>
        <dbReference type="Proteomes" id="UP000187735"/>
    </source>
</evidence>
<accession>A0A1P8WKD4</accession>
<gene>
    <name evidence="2" type="ORF">Fuma_04156</name>
</gene>
<keyword evidence="3" id="KW-1185">Reference proteome</keyword>
<organism evidence="2 3">
    <name type="scientific">Fuerstiella marisgermanici</name>
    <dbReference type="NCBI Taxonomy" id="1891926"/>
    <lineage>
        <taxon>Bacteria</taxon>
        <taxon>Pseudomonadati</taxon>
        <taxon>Planctomycetota</taxon>
        <taxon>Planctomycetia</taxon>
        <taxon>Planctomycetales</taxon>
        <taxon>Planctomycetaceae</taxon>
        <taxon>Fuerstiella</taxon>
    </lineage>
</organism>
<dbReference type="AlphaFoldDB" id="A0A1P8WKD4"/>
<feature type="region of interest" description="Disordered" evidence="1">
    <location>
        <begin position="1"/>
        <end position="44"/>
    </location>
</feature>
<reference evidence="2 3" key="1">
    <citation type="journal article" date="2016" name="Front. Microbiol.">
        <title>Fuerstia marisgermanicae gen. nov., sp. nov., an Unusual Member of the Phylum Planctomycetes from the German Wadden Sea.</title>
        <authorList>
            <person name="Kohn T."/>
            <person name="Heuer A."/>
            <person name="Jogler M."/>
            <person name="Vollmers J."/>
            <person name="Boedeker C."/>
            <person name="Bunk B."/>
            <person name="Rast P."/>
            <person name="Borchert D."/>
            <person name="Glockner I."/>
            <person name="Freese H.M."/>
            <person name="Klenk H.P."/>
            <person name="Overmann J."/>
            <person name="Kaster A.K."/>
            <person name="Rohde M."/>
            <person name="Wiegand S."/>
            <person name="Jogler C."/>
        </authorList>
    </citation>
    <scope>NUCLEOTIDE SEQUENCE [LARGE SCALE GENOMIC DNA]</scope>
    <source>
        <strain evidence="2 3">NH11</strain>
    </source>
</reference>
<name>A0A1P8WKD4_9PLAN</name>
<sequence>MFDRKKTKQSLDQGSLHNKPVGDSTKRLVPQAAGKSNGNGCSLSRAVKPTLKADALSVGLEH</sequence>
<evidence type="ECO:0000256" key="1">
    <source>
        <dbReference type="SAM" id="MobiDB-lite"/>
    </source>
</evidence>
<dbReference type="Proteomes" id="UP000187735">
    <property type="component" value="Chromosome"/>
</dbReference>
<dbReference type="EMBL" id="CP017641">
    <property type="protein sequence ID" value="APZ94524.1"/>
    <property type="molecule type" value="Genomic_DNA"/>
</dbReference>
<evidence type="ECO:0000313" key="2">
    <source>
        <dbReference type="EMBL" id="APZ94524.1"/>
    </source>
</evidence>
<proteinExistence type="predicted"/>
<dbReference type="KEGG" id="fmr:Fuma_04156"/>
<protein>
    <submittedName>
        <fullName evidence="2">Uncharacterized protein</fullName>
    </submittedName>
</protein>